<dbReference type="EMBL" id="KV440983">
    <property type="protein sequence ID" value="OAD72548.1"/>
    <property type="molecule type" value="Genomic_DNA"/>
</dbReference>
<feature type="compositionally biased region" description="Acidic residues" evidence="1">
    <location>
        <begin position="360"/>
        <end position="370"/>
    </location>
</feature>
<gene>
    <name evidence="2" type="ORF">PHYBLDRAFT_65412</name>
</gene>
<keyword evidence="3" id="KW-1185">Reference proteome</keyword>
<sequence length="455" mass="53317">MIIFFETLSTTKKLPLDSVQSHMQSVADTFSSITMDQYHTHPKYQLYLKHGHLVRKLTLKPTRATDSQLLTLQKLLPNLRYIYFDWLNYKALSTTTAKKKSSSRRKYKSSKMWQHITTLCQLKQNSLIEDEHQHQYQHQHQHQHQRQHQYIPIWRQLRLLNTKIRRISHKVCPSYNELQGPELRQFQDGNREFISMFSSTLESLSIDAYIRRTLSTKLTNIIDYSPCLTELYISAFGITLKLDEVLASFPALKTIGIQHSDLRLGKNFPECPTNHGLTKIIAISVWTDVRTHNRLSLQCRQSNYLCFKGVRVEGSVCPTTGRISIDIAYTIGLVALSVRSPKALQILDSKDHDNSRSQKEEEEDDNDNDNDESREWIWFHIQHTTRDPFSGYIVRQLEQDESQEVMEYFANYKLQKEQESNPPDRRIDFQLSPVRKWEYALRLGYALFKCGSIAE</sequence>
<protein>
    <submittedName>
        <fullName evidence="2">Uncharacterized protein</fullName>
    </submittedName>
</protein>
<dbReference type="VEuPathDB" id="FungiDB:PHYBLDRAFT_65412"/>
<dbReference type="RefSeq" id="XP_018290588.1">
    <property type="nucleotide sequence ID" value="XM_018441454.1"/>
</dbReference>
<evidence type="ECO:0000313" key="3">
    <source>
        <dbReference type="Proteomes" id="UP000077315"/>
    </source>
</evidence>
<evidence type="ECO:0000313" key="2">
    <source>
        <dbReference type="EMBL" id="OAD72548.1"/>
    </source>
</evidence>
<dbReference type="Proteomes" id="UP000077315">
    <property type="component" value="Unassembled WGS sequence"/>
</dbReference>
<reference evidence="3" key="1">
    <citation type="submission" date="2015-06" db="EMBL/GenBank/DDBJ databases">
        <title>Expansion of signal transduction pathways in fungi by whole-genome duplication.</title>
        <authorList>
            <consortium name="DOE Joint Genome Institute"/>
            <person name="Corrochano L.M."/>
            <person name="Kuo A."/>
            <person name="Marcet-Houben M."/>
            <person name="Polaino S."/>
            <person name="Salamov A."/>
            <person name="Villalobos J.M."/>
            <person name="Alvarez M.I."/>
            <person name="Avalos J."/>
            <person name="Benito E.P."/>
            <person name="Benoit I."/>
            <person name="Burger G."/>
            <person name="Camino L.P."/>
            <person name="Canovas D."/>
            <person name="Cerda-Olmedo E."/>
            <person name="Cheng J.-F."/>
            <person name="Dominguez A."/>
            <person name="Elias M."/>
            <person name="Eslava A.P."/>
            <person name="Glaser F."/>
            <person name="Grimwood J."/>
            <person name="Gutierrez G."/>
            <person name="Heitman J."/>
            <person name="Henrissat B."/>
            <person name="Iturriaga E.A."/>
            <person name="Lang B.F."/>
            <person name="Lavin J.L."/>
            <person name="Lee S."/>
            <person name="Li W."/>
            <person name="Lindquist E."/>
            <person name="Lopez-Garcia S."/>
            <person name="Luque E.M."/>
            <person name="Marcos A.T."/>
            <person name="Martin J."/>
            <person name="McCluskey K."/>
            <person name="Medina H.R."/>
            <person name="Miralles-Duran A."/>
            <person name="Miyazaki A."/>
            <person name="Munoz-Torres E."/>
            <person name="Oguiza J.A."/>
            <person name="Ohm R."/>
            <person name="Olmedo M."/>
            <person name="Orejas M."/>
            <person name="Ortiz-Castellanos L."/>
            <person name="Pisabarro A.G."/>
            <person name="Rodriguez-Romero J."/>
            <person name="Ruiz-Herrera J."/>
            <person name="Ruiz-Vazquez R."/>
            <person name="Sanz C."/>
            <person name="Schackwitz W."/>
            <person name="Schmutz J."/>
            <person name="Shahriari M."/>
            <person name="Shelest E."/>
            <person name="Silva-Franco F."/>
            <person name="Soanes D."/>
            <person name="Syed K."/>
            <person name="Tagua V.G."/>
            <person name="Talbot N.J."/>
            <person name="Thon M."/>
            <person name="De vries R.P."/>
            <person name="Wiebenga A."/>
            <person name="Yadav J.S."/>
            <person name="Braun E.L."/>
            <person name="Baker S."/>
            <person name="Garre V."/>
            <person name="Horwitz B."/>
            <person name="Torres-Martinez S."/>
            <person name="Idnurm A."/>
            <person name="Herrera-Estrella A."/>
            <person name="Gabaldon T."/>
            <person name="Grigoriev I.V."/>
        </authorList>
    </citation>
    <scope>NUCLEOTIDE SEQUENCE [LARGE SCALE GENOMIC DNA]</scope>
    <source>
        <strain evidence="3">NRRL 1555(-)</strain>
    </source>
</reference>
<dbReference type="AlphaFoldDB" id="A0A162NA87"/>
<feature type="compositionally biased region" description="Basic and acidic residues" evidence="1">
    <location>
        <begin position="349"/>
        <end position="359"/>
    </location>
</feature>
<accession>A0A162NA87</accession>
<name>A0A162NA87_PHYB8</name>
<evidence type="ECO:0000256" key="1">
    <source>
        <dbReference type="SAM" id="MobiDB-lite"/>
    </source>
</evidence>
<organism evidence="2 3">
    <name type="scientific">Phycomyces blakesleeanus (strain ATCC 8743b / DSM 1359 / FGSC 10004 / NBRC 33097 / NRRL 1555)</name>
    <dbReference type="NCBI Taxonomy" id="763407"/>
    <lineage>
        <taxon>Eukaryota</taxon>
        <taxon>Fungi</taxon>
        <taxon>Fungi incertae sedis</taxon>
        <taxon>Mucoromycota</taxon>
        <taxon>Mucoromycotina</taxon>
        <taxon>Mucoromycetes</taxon>
        <taxon>Mucorales</taxon>
        <taxon>Phycomycetaceae</taxon>
        <taxon>Phycomyces</taxon>
    </lineage>
</organism>
<dbReference type="InParanoid" id="A0A162NA87"/>
<dbReference type="GeneID" id="29002360"/>
<feature type="region of interest" description="Disordered" evidence="1">
    <location>
        <begin position="349"/>
        <end position="371"/>
    </location>
</feature>
<proteinExistence type="predicted"/>